<protein>
    <submittedName>
        <fullName evidence="1">Uncharacterized protein</fullName>
    </submittedName>
</protein>
<reference evidence="2" key="1">
    <citation type="journal article" date="2023" name="Nat. Plants">
        <title>Single-cell RNA sequencing provides a high-resolution roadmap for understanding the multicellular compartmentation of specialized metabolism.</title>
        <authorList>
            <person name="Sun S."/>
            <person name="Shen X."/>
            <person name="Li Y."/>
            <person name="Li Y."/>
            <person name="Wang S."/>
            <person name="Li R."/>
            <person name="Zhang H."/>
            <person name="Shen G."/>
            <person name="Guo B."/>
            <person name="Wei J."/>
            <person name="Xu J."/>
            <person name="St-Pierre B."/>
            <person name="Chen S."/>
            <person name="Sun C."/>
        </authorList>
    </citation>
    <scope>NUCLEOTIDE SEQUENCE [LARGE SCALE GENOMIC DNA]</scope>
</reference>
<organism evidence="1 2">
    <name type="scientific">Catharanthus roseus</name>
    <name type="common">Madagascar periwinkle</name>
    <name type="synonym">Vinca rosea</name>
    <dbReference type="NCBI Taxonomy" id="4058"/>
    <lineage>
        <taxon>Eukaryota</taxon>
        <taxon>Viridiplantae</taxon>
        <taxon>Streptophyta</taxon>
        <taxon>Embryophyta</taxon>
        <taxon>Tracheophyta</taxon>
        <taxon>Spermatophyta</taxon>
        <taxon>Magnoliopsida</taxon>
        <taxon>eudicotyledons</taxon>
        <taxon>Gunneridae</taxon>
        <taxon>Pentapetalae</taxon>
        <taxon>asterids</taxon>
        <taxon>lamiids</taxon>
        <taxon>Gentianales</taxon>
        <taxon>Apocynaceae</taxon>
        <taxon>Rauvolfioideae</taxon>
        <taxon>Vinceae</taxon>
        <taxon>Catharanthinae</taxon>
        <taxon>Catharanthus</taxon>
    </lineage>
</organism>
<dbReference type="Proteomes" id="UP001060085">
    <property type="component" value="Linkage Group LG01"/>
</dbReference>
<accession>A0ACC0CFL0</accession>
<sequence length="269" mass="29894">MRQRKENEKALGDILEDLLISDGLFLVVSKCVSSHTSHEDPLMSSGVKFEHSCYGFEMLDYGSFVDPNIVGFELECALFDHEVLVSYVVNFQGLQAGANIMQAIKDWLISECAFEERSFQGEDSRTILFKGGADDMNRMSQSHMKLKYGSFTSVRPKEIKANDGNMDNGMAVYMENSLKIDCEGPALTVAIGLCWHHSGSVTPTVHSRSYPTVVGTATKSLIEVLQEGGDLGKVLYQIYMQLKIHTNPSRVLGVEDKSSKELLCINFKT</sequence>
<dbReference type="EMBL" id="CM044701">
    <property type="protein sequence ID" value="KAI5683695.1"/>
    <property type="molecule type" value="Genomic_DNA"/>
</dbReference>
<gene>
    <name evidence="1" type="ORF">M9H77_04923</name>
</gene>
<evidence type="ECO:0000313" key="1">
    <source>
        <dbReference type="EMBL" id="KAI5683695.1"/>
    </source>
</evidence>
<proteinExistence type="predicted"/>
<keyword evidence="2" id="KW-1185">Reference proteome</keyword>
<evidence type="ECO:0000313" key="2">
    <source>
        <dbReference type="Proteomes" id="UP001060085"/>
    </source>
</evidence>
<comment type="caution">
    <text evidence="1">The sequence shown here is derived from an EMBL/GenBank/DDBJ whole genome shotgun (WGS) entry which is preliminary data.</text>
</comment>
<name>A0ACC0CFL0_CATRO</name>